<comment type="function">
    <text evidence="11 14">Involved in the type II fatty acid elongation cycle. Catalyzes the elongation of a wide range of acyl-ACP by the addition of two carbons from malonyl-ACP to an acyl acceptor. Can efficiently catalyze the conversion of palmitoleoyl-ACP (cis-hexadec-9-enoyl-ACP) to cis-vaccenoyl-ACP (cis-octadec-11-enoyl-ACP), an essential step in the thermal regulation of fatty acid composition.</text>
</comment>
<dbReference type="GO" id="GO:0005829">
    <property type="term" value="C:cytosol"/>
    <property type="evidence" value="ECO:0007669"/>
    <property type="project" value="TreeGrafter"/>
</dbReference>
<dbReference type="InterPro" id="IPR017568">
    <property type="entry name" value="3-oxoacyl-ACP_synth-2"/>
</dbReference>
<reference evidence="18" key="1">
    <citation type="journal article" date="2014" name="Int. J. Syst. Evol. Microbiol.">
        <title>Complete genome sequence of Corynebacterium casei LMG S-19264T (=DSM 44701T), isolated from a smear-ripened cheese.</title>
        <authorList>
            <consortium name="US DOE Joint Genome Institute (JGI-PGF)"/>
            <person name="Walter F."/>
            <person name="Albersmeier A."/>
            <person name="Kalinowski J."/>
            <person name="Ruckert C."/>
        </authorList>
    </citation>
    <scope>NUCLEOTIDE SEQUENCE</scope>
    <source>
        <strain evidence="18">JCM 4637</strain>
    </source>
</reference>
<dbReference type="EC" id="2.3.1.179" evidence="3 14"/>
<feature type="active site" description="For beta-ketoacyl synthase activity" evidence="15">
    <location>
        <position position="163"/>
    </location>
</feature>
<dbReference type="GO" id="GO:0030497">
    <property type="term" value="P:fatty acid elongation"/>
    <property type="evidence" value="ECO:0007669"/>
    <property type="project" value="UniProtKB-ARBA"/>
</dbReference>
<dbReference type="EMBL" id="BMVC01000027">
    <property type="protein sequence ID" value="GHD17552.1"/>
    <property type="molecule type" value="Genomic_DNA"/>
</dbReference>
<dbReference type="SUPFAM" id="SSF53901">
    <property type="entry name" value="Thiolase-like"/>
    <property type="match status" value="2"/>
</dbReference>
<comment type="pathway">
    <text evidence="1 14">Lipid metabolism; fatty acid biosynthesis.</text>
</comment>
<dbReference type="Proteomes" id="UP000638353">
    <property type="component" value="Unassembled WGS sequence"/>
</dbReference>
<evidence type="ECO:0000256" key="3">
    <source>
        <dbReference type="ARBA" id="ARBA00012356"/>
    </source>
</evidence>
<evidence type="ECO:0000256" key="12">
    <source>
        <dbReference type="ARBA" id="ARBA00047318"/>
    </source>
</evidence>
<comment type="caution">
    <text evidence="18">The sequence shown here is derived from an EMBL/GenBank/DDBJ whole genome shotgun (WGS) entry which is preliminary data.</text>
</comment>
<reference evidence="18" key="2">
    <citation type="submission" date="2020-09" db="EMBL/GenBank/DDBJ databases">
        <authorList>
            <person name="Sun Q."/>
            <person name="Ohkuma M."/>
        </authorList>
    </citation>
    <scope>NUCLEOTIDE SEQUENCE</scope>
    <source>
        <strain evidence="18">JCM 4637</strain>
    </source>
</reference>
<dbReference type="FunFam" id="3.40.47.10:FF:000018">
    <property type="entry name" value="3-oxoacyl-[acyl-carrier-protein] synthase 2"/>
    <property type="match status" value="1"/>
</dbReference>
<comment type="catalytic activity">
    <reaction evidence="13 14">
        <text>a fatty acyl-[ACP] + malonyl-[ACP] + H(+) = a 3-oxoacyl-[ACP] + holo-[ACP] + CO2</text>
        <dbReference type="Rhea" id="RHEA:22836"/>
        <dbReference type="Rhea" id="RHEA-COMP:9623"/>
        <dbReference type="Rhea" id="RHEA-COMP:9685"/>
        <dbReference type="Rhea" id="RHEA-COMP:9916"/>
        <dbReference type="Rhea" id="RHEA-COMP:14125"/>
        <dbReference type="ChEBI" id="CHEBI:15378"/>
        <dbReference type="ChEBI" id="CHEBI:16526"/>
        <dbReference type="ChEBI" id="CHEBI:64479"/>
        <dbReference type="ChEBI" id="CHEBI:78449"/>
        <dbReference type="ChEBI" id="CHEBI:78776"/>
        <dbReference type="ChEBI" id="CHEBI:138651"/>
    </reaction>
</comment>
<evidence type="ECO:0000256" key="13">
    <source>
        <dbReference type="ARBA" id="ARBA00047659"/>
    </source>
</evidence>
<evidence type="ECO:0000256" key="15">
    <source>
        <dbReference type="PIRSR" id="PIRSR000447-1"/>
    </source>
</evidence>
<keyword evidence="10 14" id="KW-0012">Acyltransferase</keyword>
<keyword evidence="5 14" id="KW-0444">Lipid biosynthesis</keyword>
<dbReference type="AlphaFoldDB" id="A0A919CFE4"/>
<dbReference type="PANTHER" id="PTHR11712:SF336">
    <property type="entry name" value="3-OXOACYL-[ACYL-CARRIER-PROTEIN] SYNTHASE, MITOCHONDRIAL"/>
    <property type="match status" value="1"/>
</dbReference>
<dbReference type="Pfam" id="PF02801">
    <property type="entry name" value="Ketoacyl-synt_C"/>
    <property type="match status" value="1"/>
</dbReference>
<dbReference type="FunFam" id="3.40.47.10:FF:000029">
    <property type="entry name" value="3-oxoacyl-[acyl-carrier-protein] synthase 1"/>
    <property type="match status" value="1"/>
</dbReference>
<dbReference type="GO" id="GO:0004315">
    <property type="term" value="F:3-oxoacyl-[acyl-carrier-protein] synthase activity"/>
    <property type="evidence" value="ECO:0007669"/>
    <property type="project" value="UniProtKB-EC"/>
</dbReference>
<dbReference type="NCBIfam" id="NF005589">
    <property type="entry name" value="PRK07314.1"/>
    <property type="match status" value="1"/>
</dbReference>
<organism evidence="18 19">
    <name type="scientific">Streptomyces finlayi</name>
    <dbReference type="NCBI Taxonomy" id="67296"/>
    <lineage>
        <taxon>Bacteria</taxon>
        <taxon>Bacillati</taxon>
        <taxon>Actinomycetota</taxon>
        <taxon>Actinomycetes</taxon>
        <taxon>Kitasatosporales</taxon>
        <taxon>Streptomycetaceae</taxon>
        <taxon>Streptomyces</taxon>
    </lineage>
</organism>
<evidence type="ECO:0000256" key="9">
    <source>
        <dbReference type="ARBA" id="ARBA00023160"/>
    </source>
</evidence>
<keyword evidence="9 14" id="KW-0275">Fatty acid biosynthesis</keyword>
<dbReference type="RefSeq" id="WP_189828019.1">
    <property type="nucleotide sequence ID" value="NZ_BMVC01000027.1"/>
</dbReference>
<dbReference type="InterPro" id="IPR014030">
    <property type="entry name" value="Ketoacyl_synth_N"/>
</dbReference>
<evidence type="ECO:0000256" key="1">
    <source>
        <dbReference type="ARBA" id="ARBA00005194"/>
    </source>
</evidence>
<feature type="domain" description="Ketosynthase family 3 (KS3)" evidence="17">
    <location>
        <begin position="3"/>
        <end position="410"/>
    </location>
</feature>
<evidence type="ECO:0000313" key="19">
    <source>
        <dbReference type="Proteomes" id="UP000638353"/>
    </source>
</evidence>
<evidence type="ECO:0000256" key="6">
    <source>
        <dbReference type="ARBA" id="ARBA00022679"/>
    </source>
</evidence>
<dbReference type="Gene3D" id="3.40.47.10">
    <property type="match status" value="1"/>
</dbReference>
<protein>
    <recommendedName>
        <fullName evidence="4 14">3-oxoacyl-[acyl-carrier-protein] synthase 2</fullName>
        <ecNumber evidence="3 14">2.3.1.179</ecNumber>
    </recommendedName>
</protein>
<dbReference type="InterPro" id="IPR016039">
    <property type="entry name" value="Thiolase-like"/>
</dbReference>
<evidence type="ECO:0000313" key="18">
    <source>
        <dbReference type="EMBL" id="GHD17552.1"/>
    </source>
</evidence>
<dbReference type="InterPro" id="IPR018201">
    <property type="entry name" value="Ketoacyl_synth_AS"/>
</dbReference>
<dbReference type="SMART" id="SM00825">
    <property type="entry name" value="PKS_KS"/>
    <property type="match status" value="1"/>
</dbReference>
<dbReference type="InterPro" id="IPR000794">
    <property type="entry name" value="Beta-ketoacyl_synthase"/>
</dbReference>
<evidence type="ECO:0000256" key="11">
    <source>
        <dbReference type="ARBA" id="ARBA00024006"/>
    </source>
</evidence>
<dbReference type="PROSITE" id="PS52004">
    <property type="entry name" value="KS3_2"/>
    <property type="match status" value="1"/>
</dbReference>
<evidence type="ECO:0000256" key="16">
    <source>
        <dbReference type="RuleBase" id="RU003694"/>
    </source>
</evidence>
<evidence type="ECO:0000256" key="7">
    <source>
        <dbReference type="ARBA" id="ARBA00022832"/>
    </source>
</evidence>
<evidence type="ECO:0000256" key="10">
    <source>
        <dbReference type="ARBA" id="ARBA00023315"/>
    </source>
</evidence>
<proteinExistence type="inferred from homology"/>
<sequence>MTARTVVVTGLGPVTPIGIGGHDFWQAQLKGVSGIRPITRFDPTGLPVRIAGEVDLPAELAPGRREERTTDRCTHLALAAARLALDDAALDLADEDRDRVGVVLGTGAGGAASWERNARLLETSGPTRIGARSVVMSMANGSASHIALTFHITGPSTSVVSACASGAEALVTAHQMIVGGEADVVLAGGAEAPVTPLLVGGFARTGALCTLNEEPRHASRPFSADRAGFVLAEAAAVLVLESQEHARARGATVLATLSGYGRSSDAHHVTSPHPEGAGAARAVRAALRSAGWSAADVDYINAHGTGTRYNDAAEAKALRSALGSHAAHTPVSATKSMTGHSLGAAGAVEAVVCVQALLHGHVPPTVNLNAVDPDCGLDVVGPQPRALPLTTALSSSFAFGGHNVVLAFEAARP</sequence>
<keyword evidence="6 14" id="KW-0808">Transferase</keyword>
<keyword evidence="7" id="KW-0276">Fatty acid metabolism</keyword>
<comment type="catalytic activity">
    <reaction evidence="12 14">
        <text>(9Z)-hexadecenoyl-[ACP] + malonyl-[ACP] + H(+) = 3-oxo-(11Z)-octadecenoyl-[ACP] + holo-[ACP] + CO2</text>
        <dbReference type="Rhea" id="RHEA:55040"/>
        <dbReference type="Rhea" id="RHEA-COMP:9623"/>
        <dbReference type="Rhea" id="RHEA-COMP:9685"/>
        <dbReference type="Rhea" id="RHEA-COMP:10800"/>
        <dbReference type="Rhea" id="RHEA-COMP:14074"/>
        <dbReference type="ChEBI" id="CHEBI:15378"/>
        <dbReference type="ChEBI" id="CHEBI:16526"/>
        <dbReference type="ChEBI" id="CHEBI:64479"/>
        <dbReference type="ChEBI" id="CHEBI:78449"/>
        <dbReference type="ChEBI" id="CHEBI:83989"/>
        <dbReference type="ChEBI" id="CHEBI:138538"/>
        <dbReference type="EC" id="2.3.1.179"/>
    </reaction>
</comment>
<name>A0A919CFE4_9ACTN</name>
<evidence type="ECO:0000256" key="8">
    <source>
        <dbReference type="ARBA" id="ARBA00023098"/>
    </source>
</evidence>
<evidence type="ECO:0000256" key="5">
    <source>
        <dbReference type="ARBA" id="ARBA00022516"/>
    </source>
</evidence>
<accession>A0A919CFE4</accession>
<dbReference type="PIRSF" id="PIRSF000447">
    <property type="entry name" value="KAS_II"/>
    <property type="match status" value="1"/>
</dbReference>
<keyword evidence="8" id="KW-0443">Lipid metabolism</keyword>
<evidence type="ECO:0000259" key="17">
    <source>
        <dbReference type="PROSITE" id="PS52004"/>
    </source>
</evidence>
<evidence type="ECO:0000256" key="4">
    <source>
        <dbReference type="ARBA" id="ARBA00014657"/>
    </source>
</evidence>
<comment type="similarity">
    <text evidence="2 14 16">Belongs to the thiolase-like superfamily. Beta-ketoacyl-ACP synthases family.</text>
</comment>
<dbReference type="PANTHER" id="PTHR11712">
    <property type="entry name" value="POLYKETIDE SYNTHASE-RELATED"/>
    <property type="match status" value="1"/>
</dbReference>
<dbReference type="CDD" id="cd00834">
    <property type="entry name" value="KAS_I_II"/>
    <property type="match status" value="1"/>
</dbReference>
<dbReference type="PROSITE" id="PS00606">
    <property type="entry name" value="KS3_1"/>
    <property type="match status" value="1"/>
</dbReference>
<gene>
    <name evidence="18" type="ORF">GCM10010334_79480</name>
</gene>
<evidence type="ECO:0000256" key="14">
    <source>
        <dbReference type="PIRNR" id="PIRNR000447"/>
    </source>
</evidence>
<dbReference type="Pfam" id="PF00109">
    <property type="entry name" value="ketoacyl-synt"/>
    <property type="match status" value="1"/>
</dbReference>
<dbReference type="InterPro" id="IPR014031">
    <property type="entry name" value="Ketoacyl_synth_C"/>
</dbReference>
<evidence type="ECO:0000256" key="2">
    <source>
        <dbReference type="ARBA" id="ARBA00008467"/>
    </source>
</evidence>
<dbReference type="InterPro" id="IPR020841">
    <property type="entry name" value="PKS_Beta-ketoAc_synthase_dom"/>
</dbReference>